<proteinExistence type="inferred from homology"/>
<evidence type="ECO:0000256" key="2">
    <source>
        <dbReference type="ARBA" id="ARBA00022617"/>
    </source>
</evidence>
<accession>A0A6J7GKK2</accession>
<dbReference type="FunFam" id="1.10.630.10:FF:000018">
    <property type="entry name" value="Cytochrome P450 monooxygenase"/>
    <property type="match status" value="1"/>
</dbReference>
<dbReference type="Gene3D" id="1.10.630.10">
    <property type="entry name" value="Cytochrome P450"/>
    <property type="match status" value="1"/>
</dbReference>
<evidence type="ECO:0000313" key="9">
    <source>
        <dbReference type="EMBL" id="CAB4907546.1"/>
    </source>
</evidence>
<dbReference type="EMBL" id="CAFBOS010000311">
    <property type="protein sequence ID" value="CAB5026638.1"/>
    <property type="molecule type" value="Genomic_DNA"/>
</dbReference>
<dbReference type="SUPFAM" id="SSF48264">
    <property type="entry name" value="Cytochrome P450"/>
    <property type="match status" value="1"/>
</dbReference>
<evidence type="ECO:0000256" key="1">
    <source>
        <dbReference type="ARBA" id="ARBA00010617"/>
    </source>
</evidence>
<dbReference type="PRINTS" id="PR00359">
    <property type="entry name" value="BP450"/>
</dbReference>
<dbReference type="GO" id="GO:0020037">
    <property type="term" value="F:heme binding"/>
    <property type="evidence" value="ECO:0007669"/>
    <property type="project" value="InterPro"/>
</dbReference>
<protein>
    <submittedName>
        <fullName evidence="9">Unannotated protein</fullName>
    </submittedName>
</protein>
<reference evidence="9" key="1">
    <citation type="submission" date="2020-05" db="EMBL/GenBank/DDBJ databases">
        <authorList>
            <person name="Chiriac C."/>
            <person name="Salcher M."/>
            <person name="Ghai R."/>
            <person name="Kavagutti S V."/>
        </authorList>
    </citation>
    <scope>NUCLEOTIDE SEQUENCE</scope>
</reference>
<keyword evidence="5" id="KW-0408">Iron</keyword>
<keyword evidence="4" id="KW-0560">Oxidoreductase</keyword>
<comment type="similarity">
    <text evidence="1">Belongs to the cytochrome P450 family.</text>
</comment>
<dbReference type="GO" id="GO:0008395">
    <property type="term" value="F:steroid hydroxylase activity"/>
    <property type="evidence" value="ECO:0007669"/>
    <property type="project" value="TreeGrafter"/>
</dbReference>
<dbReference type="EMBL" id="CAFBMH010000038">
    <property type="protein sequence ID" value="CAB4907546.1"/>
    <property type="molecule type" value="Genomic_DNA"/>
</dbReference>
<dbReference type="GO" id="GO:0005506">
    <property type="term" value="F:iron ion binding"/>
    <property type="evidence" value="ECO:0007669"/>
    <property type="project" value="InterPro"/>
</dbReference>
<dbReference type="InterPro" id="IPR002397">
    <property type="entry name" value="Cyt_P450_B"/>
</dbReference>
<dbReference type="InterPro" id="IPR017972">
    <property type="entry name" value="Cyt_P450_CS"/>
</dbReference>
<evidence type="ECO:0000256" key="6">
    <source>
        <dbReference type="ARBA" id="ARBA00023033"/>
    </source>
</evidence>
<gene>
    <name evidence="7" type="ORF">UFOPK2754_01923</name>
    <name evidence="8" type="ORF">UFOPK3139_01124</name>
    <name evidence="9" type="ORF">UFOPK3543_01259</name>
    <name evidence="10" type="ORF">UFOPK3967_03103</name>
</gene>
<dbReference type="PROSITE" id="PS00086">
    <property type="entry name" value="CYTOCHROME_P450"/>
    <property type="match status" value="1"/>
</dbReference>
<evidence type="ECO:0000256" key="4">
    <source>
        <dbReference type="ARBA" id="ARBA00023002"/>
    </source>
</evidence>
<evidence type="ECO:0000313" key="7">
    <source>
        <dbReference type="EMBL" id="CAB4753180.1"/>
    </source>
</evidence>
<keyword evidence="2" id="KW-0349">Heme</keyword>
<keyword evidence="6" id="KW-0503">Monooxygenase</keyword>
<dbReference type="AlphaFoldDB" id="A0A6J7GKK2"/>
<dbReference type="EMBL" id="CAFABA010000036">
    <property type="protein sequence ID" value="CAB4827369.1"/>
    <property type="molecule type" value="Genomic_DNA"/>
</dbReference>
<dbReference type="InterPro" id="IPR036396">
    <property type="entry name" value="Cyt_P450_sf"/>
</dbReference>
<dbReference type="GO" id="GO:0036199">
    <property type="term" value="F:cholest-4-en-3-one 26-monooxygenase activity"/>
    <property type="evidence" value="ECO:0007669"/>
    <property type="project" value="TreeGrafter"/>
</dbReference>
<organism evidence="9">
    <name type="scientific">freshwater metagenome</name>
    <dbReference type="NCBI Taxonomy" id="449393"/>
    <lineage>
        <taxon>unclassified sequences</taxon>
        <taxon>metagenomes</taxon>
        <taxon>ecological metagenomes</taxon>
    </lineage>
</organism>
<keyword evidence="3" id="KW-0479">Metal-binding</keyword>
<dbReference type="InterPro" id="IPR001128">
    <property type="entry name" value="Cyt_P450"/>
</dbReference>
<evidence type="ECO:0000313" key="10">
    <source>
        <dbReference type="EMBL" id="CAB5026638.1"/>
    </source>
</evidence>
<dbReference type="GO" id="GO:0006707">
    <property type="term" value="P:cholesterol catabolic process"/>
    <property type="evidence" value="ECO:0007669"/>
    <property type="project" value="TreeGrafter"/>
</dbReference>
<sequence length="392" mass="44245">MFEFDPFDPAYYQDPWPYYEVMRNEHPVYRRDIPNHRVWPHYWMLSRAADVDEALTDWRTYSSAEGTLVDTDITLIPPNMFNMDPPRHDELRGILARVLTPTRIAGLEPTVRAYARSLIAEFRDRGTFDVSTEYAQLVPTVTMCTLMDLPLTERKRFLKWNLDTMAGADFTSAMALSAYGEMGVYWTGLVAERRAAPGTDLISQIIHTEVNGEPLSDEEIGGFCSLLHDAAQNTTMNMLTHGVLTLGRHPDQRAKLAADRTKWPRAIDELMRYVSPVQGLARTTTRDVELHGVTIPKGDQVLVLYGSANHDERAFPDPEVFDIDRAPKAHYGFGHGIHHCLGNAVAKLEIRCALDEIIDGLGHWEVDESSIKLNQLVPTRGVAHARVEFATS</sequence>
<dbReference type="PANTHER" id="PTHR46696">
    <property type="entry name" value="P450, PUTATIVE (EUROFUNG)-RELATED"/>
    <property type="match status" value="1"/>
</dbReference>
<evidence type="ECO:0000256" key="3">
    <source>
        <dbReference type="ARBA" id="ARBA00022723"/>
    </source>
</evidence>
<dbReference type="PANTHER" id="PTHR46696:SF4">
    <property type="entry name" value="BIOTIN BIOSYNTHESIS CYTOCHROME P450"/>
    <property type="match status" value="1"/>
</dbReference>
<evidence type="ECO:0000313" key="8">
    <source>
        <dbReference type="EMBL" id="CAB4827369.1"/>
    </source>
</evidence>
<name>A0A6J7GKK2_9ZZZZ</name>
<evidence type="ECO:0000256" key="5">
    <source>
        <dbReference type="ARBA" id="ARBA00023004"/>
    </source>
</evidence>
<dbReference type="Pfam" id="PF00067">
    <property type="entry name" value="p450"/>
    <property type="match status" value="1"/>
</dbReference>
<dbReference type="EMBL" id="CAEZYR010000072">
    <property type="protein sequence ID" value="CAB4753180.1"/>
    <property type="molecule type" value="Genomic_DNA"/>
</dbReference>